<gene>
    <name evidence="1" type="ORF">ACI1P1_22415</name>
</gene>
<evidence type="ECO:0000313" key="1">
    <source>
        <dbReference type="EMBL" id="MFM9331051.1"/>
    </source>
</evidence>
<evidence type="ECO:0000313" key="2">
    <source>
        <dbReference type="Proteomes" id="UP001631969"/>
    </source>
</evidence>
<keyword evidence="2" id="KW-1185">Reference proteome</keyword>
<sequence>MQGFSQPSYGYTFYPYETVYYPYKNSHYNYYNHYMNRSSMPEHPITLQDYGKEPLVINIEQAAEQNTNYRTTLWTGQHFQVTLMSIPAGSDIGLEVHPDTDQFIRVEEGQGLVQMGDSKEDLDFQSQAHEGYAIIIPAGKWHNLTNNGAKPLKLYVIYAPPHHPFGTVHPTKAAAMAANS</sequence>
<name>A0ACC7P532_9BACL</name>
<accession>A0ACC7P532</accession>
<comment type="caution">
    <text evidence="1">The sequence shown here is derived from an EMBL/GenBank/DDBJ whole genome shotgun (WGS) entry which is preliminary data.</text>
</comment>
<proteinExistence type="predicted"/>
<organism evidence="1 2">
    <name type="scientific">Paenibacillus mesotrionivorans</name>
    <dbReference type="NCBI Taxonomy" id="3160968"/>
    <lineage>
        <taxon>Bacteria</taxon>
        <taxon>Bacillati</taxon>
        <taxon>Bacillota</taxon>
        <taxon>Bacilli</taxon>
        <taxon>Bacillales</taxon>
        <taxon>Paenibacillaceae</taxon>
        <taxon>Paenibacillus</taxon>
    </lineage>
</organism>
<dbReference type="Proteomes" id="UP001631969">
    <property type="component" value="Unassembled WGS sequence"/>
</dbReference>
<protein>
    <submittedName>
        <fullName evidence="1">Cupin domain-containing protein</fullName>
    </submittedName>
</protein>
<dbReference type="EMBL" id="JBJURJ010000016">
    <property type="protein sequence ID" value="MFM9331051.1"/>
    <property type="molecule type" value="Genomic_DNA"/>
</dbReference>
<reference evidence="1" key="1">
    <citation type="submission" date="2024-12" db="EMBL/GenBank/DDBJ databases">
        <authorList>
            <person name="Wu N."/>
        </authorList>
    </citation>
    <scope>NUCLEOTIDE SEQUENCE</scope>
    <source>
        <strain evidence="1">P15</strain>
    </source>
</reference>